<evidence type="ECO:0000256" key="5">
    <source>
        <dbReference type="ARBA" id="ARBA00023159"/>
    </source>
</evidence>
<sequence>MKYRSLYASMDPRKLSQVMVSTAQQRGLDAVLRTITDGIAQCPNTVLTRIWLAESDSLCEVCRSRNDTSDITRSLHLVASAGVPHDPQADYGRLDGAFHRFPMGERKIGRVVSTGEPLRLAGLRGDEEWIANPAWFAHEGVRTFAAQPLIFRDDVLGVLALFDRGLLDEEAFEWLRIFADYAAVSIANARAFDEISLLRTRLEEENLYLREEVTAALGMGEFVGESQALQHVLRQVQLVAPTDAAVLITGESGTGKELVARAIHDRSPRKDRPLIKVNCSAVPDALFESEFFGHVKGAFTGALADRPGRFEMADRGTLFLDEIGEVPLAMQAKLLRVLQEGEFERVGDTRTRTVDVRIVAATNRDLKREVEAGRFREDLYYRLSVFPVHIPPLRERREDIPKLALHFITQSARRMNRRVPRITQAVLSQLAAHDWPGNVRELQNVVERAVILSQGRSLHVHLQPSPSRERGVPSLPTPSMAQLATREELKRQERENIVQALRLTKGKIFGLDGAAVLLGMKPTTLASRIKALGIKKSKLDS</sequence>
<evidence type="ECO:0000313" key="8">
    <source>
        <dbReference type="EMBL" id="CAE6798395.1"/>
    </source>
</evidence>
<evidence type="ECO:0000313" key="9">
    <source>
        <dbReference type="Proteomes" id="UP000675880"/>
    </source>
</evidence>
<dbReference type="Pfam" id="PF25601">
    <property type="entry name" value="AAA_lid_14"/>
    <property type="match status" value="1"/>
</dbReference>
<evidence type="ECO:0000256" key="1">
    <source>
        <dbReference type="ARBA" id="ARBA00022741"/>
    </source>
</evidence>
<dbReference type="Gene3D" id="1.10.8.60">
    <property type="match status" value="1"/>
</dbReference>
<keyword evidence="3" id="KW-0805">Transcription regulation</keyword>
<dbReference type="InterPro" id="IPR009057">
    <property type="entry name" value="Homeodomain-like_sf"/>
</dbReference>
<evidence type="ECO:0000256" key="6">
    <source>
        <dbReference type="ARBA" id="ARBA00023163"/>
    </source>
</evidence>
<dbReference type="Gene3D" id="3.40.50.300">
    <property type="entry name" value="P-loop containing nucleotide triphosphate hydrolases"/>
    <property type="match status" value="1"/>
</dbReference>
<dbReference type="EMBL" id="CAJNBJ010000020">
    <property type="protein sequence ID" value="CAE6798395.1"/>
    <property type="molecule type" value="Genomic_DNA"/>
</dbReference>
<dbReference type="CDD" id="cd00009">
    <property type="entry name" value="AAA"/>
    <property type="match status" value="1"/>
</dbReference>
<dbReference type="InterPro" id="IPR003593">
    <property type="entry name" value="AAA+_ATPase"/>
</dbReference>
<dbReference type="Gene3D" id="3.30.450.40">
    <property type="match status" value="1"/>
</dbReference>
<keyword evidence="4" id="KW-0238">DNA-binding</keyword>
<protein>
    <submittedName>
        <fullName evidence="8">Transcriptional regulator, NifA subfamily, Fis Family</fullName>
    </submittedName>
</protein>
<feature type="domain" description="Sigma-54 factor interaction" evidence="7">
    <location>
        <begin position="222"/>
        <end position="451"/>
    </location>
</feature>
<dbReference type="PROSITE" id="PS00675">
    <property type="entry name" value="SIGMA54_INTERACT_1"/>
    <property type="match status" value="1"/>
</dbReference>
<dbReference type="InterPro" id="IPR025662">
    <property type="entry name" value="Sigma_54_int_dom_ATP-bd_1"/>
</dbReference>
<dbReference type="Proteomes" id="UP000675880">
    <property type="component" value="Unassembled WGS sequence"/>
</dbReference>
<dbReference type="Pfam" id="PF01590">
    <property type="entry name" value="GAF"/>
    <property type="match status" value="1"/>
</dbReference>
<evidence type="ECO:0000256" key="3">
    <source>
        <dbReference type="ARBA" id="ARBA00023015"/>
    </source>
</evidence>
<dbReference type="SMART" id="SM00382">
    <property type="entry name" value="AAA"/>
    <property type="match status" value="1"/>
</dbReference>
<evidence type="ECO:0000259" key="7">
    <source>
        <dbReference type="PROSITE" id="PS50045"/>
    </source>
</evidence>
<dbReference type="InterPro" id="IPR027417">
    <property type="entry name" value="P-loop_NTPase"/>
</dbReference>
<dbReference type="InterPro" id="IPR029016">
    <property type="entry name" value="GAF-like_dom_sf"/>
</dbReference>
<dbReference type="InterPro" id="IPR025944">
    <property type="entry name" value="Sigma_54_int_dom_CS"/>
</dbReference>
<keyword evidence="9" id="KW-1185">Reference proteome</keyword>
<dbReference type="SUPFAM" id="SSF55781">
    <property type="entry name" value="GAF domain-like"/>
    <property type="match status" value="1"/>
</dbReference>
<accession>A0ABN7ME45</accession>
<keyword evidence="1" id="KW-0547">Nucleotide-binding</keyword>
<dbReference type="PANTHER" id="PTHR32071">
    <property type="entry name" value="TRANSCRIPTIONAL REGULATORY PROTEIN"/>
    <property type="match status" value="1"/>
</dbReference>
<evidence type="ECO:0000256" key="4">
    <source>
        <dbReference type="ARBA" id="ARBA00023125"/>
    </source>
</evidence>
<keyword evidence="5" id="KW-0010">Activator</keyword>
<name>A0ABN7ME45_9BACT</name>
<dbReference type="InterPro" id="IPR058031">
    <property type="entry name" value="AAA_lid_NorR"/>
</dbReference>
<evidence type="ECO:0000256" key="2">
    <source>
        <dbReference type="ARBA" id="ARBA00022840"/>
    </source>
</evidence>
<proteinExistence type="predicted"/>
<dbReference type="InterPro" id="IPR002078">
    <property type="entry name" value="Sigma_54_int"/>
</dbReference>
<dbReference type="SMART" id="SM00065">
    <property type="entry name" value="GAF"/>
    <property type="match status" value="1"/>
</dbReference>
<reference evidence="8 9" key="1">
    <citation type="submission" date="2021-02" db="EMBL/GenBank/DDBJ databases">
        <authorList>
            <person name="Han P."/>
        </authorList>
    </citation>
    <scope>NUCLEOTIDE SEQUENCE [LARGE SCALE GENOMIC DNA]</scope>
    <source>
        <strain evidence="8">Candidatus Nitrospira sp. ZN2</strain>
    </source>
</reference>
<dbReference type="PROSITE" id="PS50045">
    <property type="entry name" value="SIGMA54_INTERACT_4"/>
    <property type="match status" value="1"/>
</dbReference>
<dbReference type="SUPFAM" id="SSF46689">
    <property type="entry name" value="Homeodomain-like"/>
    <property type="match status" value="1"/>
</dbReference>
<comment type="caution">
    <text evidence="8">The sequence shown here is derived from an EMBL/GenBank/DDBJ whole genome shotgun (WGS) entry which is preliminary data.</text>
</comment>
<dbReference type="SUPFAM" id="SSF52540">
    <property type="entry name" value="P-loop containing nucleoside triphosphate hydrolases"/>
    <property type="match status" value="1"/>
</dbReference>
<keyword evidence="2" id="KW-0067">ATP-binding</keyword>
<dbReference type="Gene3D" id="1.10.10.60">
    <property type="entry name" value="Homeodomain-like"/>
    <property type="match status" value="1"/>
</dbReference>
<gene>
    <name evidence="8" type="ORF">NSPZN2_70205</name>
</gene>
<keyword evidence="6" id="KW-0804">Transcription</keyword>
<dbReference type="PANTHER" id="PTHR32071:SF117">
    <property type="entry name" value="PTS-DEPENDENT DIHYDROXYACETONE KINASE OPERON REGULATORY PROTEIN-RELATED"/>
    <property type="match status" value="1"/>
</dbReference>
<dbReference type="InterPro" id="IPR003018">
    <property type="entry name" value="GAF"/>
</dbReference>
<dbReference type="PROSITE" id="PS00688">
    <property type="entry name" value="SIGMA54_INTERACT_3"/>
    <property type="match status" value="1"/>
</dbReference>
<organism evidence="8 9">
    <name type="scientific">Nitrospira defluvii</name>
    <dbReference type="NCBI Taxonomy" id="330214"/>
    <lineage>
        <taxon>Bacteria</taxon>
        <taxon>Pseudomonadati</taxon>
        <taxon>Nitrospirota</taxon>
        <taxon>Nitrospiria</taxon>
        <taxon>Nitrospirales</taxon>
        <taxon>Nitrospiraceae</taxon>
        <taxon>Nitrospira</taxon>
    </lineage>
</organism>
<dbReference type="Pfam" id="PF00158">
    <property type="entry name" value="Sigma54_activat"/>
    <property type="match status" value="1"/>
</dbReference>